<dbReference type="AlphaFoldDB" id="A0A5K7ZHK9"/>
<feature type="region of interest" description="Disordered" evidence="1">
    <location>
        <begin position="40"/>
        <end position="60"/>
    </location>
</feature>
<dbReference type="RefSeq" id="WP_155310100.1">
    <property type="nucleotide sequence ID" value="NZ_AP021876.1"/>
</dbReference>
<organism evidence="2 3">
    <name type="scientific">Desulfosarcina ovata subsp. sediminis</name>
    <dbReference type="NCBI Taxonomy" id="885957"/>
    <lineage>
        <taxon>Bacteria</taxon>
        <taxon>Pseudomonadati</taxon>
        <taxon>Thermodesulfobacteriota</taxon>
        <taxon>Desulfobacteria</taxon>
        <taxon>Desulfobacterales</taxon>
        <taxon>Desulfosarcinaceae</taxon>
        <taxon>Desulfosarcina</taxon>
    </lineage>
</organism>
<name>A0A5K7ZHK9_9BACT</name>
<dbReference type="KEGG" id="dov:DSCO28_21580"/>
<gene>
    <name evidence="2" type="ORF">DSCO28_21580</name>
</gene>
<dbReference type="EMBL" id="AP021876">
    <property type="protein sequence ID" value="BBO81592.1"/>
    <property type="molecule type" value="Genomic_DNA"/>
</dbReference>
<accession>A0A5K7ZHK9</accession>
<proteinExistence type="predicted"/>
<evidence type="ECO:0000313" key="3">
    <source>
        <dbReference type="Proteomes" id="UP000425960"/>
    </source>
</evidence>
<sequence>MKWLILPTLILLTAAVVQWMDNLSTPVQADSVQFFSLPETSTAGSTTYPPAMPITADNEP</sequence>
<dbReference type="Proteomes" id="UP000425960">
    <property type="component" value="Chromosome"/>
</dbReference>
<protein>
    <submittedName>
        <fullName evidence="2">Uncharacterized protein</fullName>
    </submittedName>
</protein>
<evidence type="ECO:0000256" key="1">
    <source>
        <dbReference type="SAM" id="MobiDB-lite"/>
    </source>
</evidence>
<reference evidence="2 3" key="1">
    <citation type="submission" date="2019-11" db="EMBL/GenBank/DDBJ databases">
        <title>Comparative genomics of hydrocarbon-degrading Desulfosarcina strains.</title>
        <authorList>
            <person name="Watanabe M."/>
            <person name="Kojima H."/>
            <person name="Fukui M."/>
        </authorList>
    </citation>
    <scope>NUCLEOTIDE SEQUENCE [LARGE SCALE GENOMIC DNA]</scope>
    <source>
        <strain evidence="2 3">28bB2T</strain>
    </source>
</reference>
<evidence type="ECO:0000313" key="2">
    <source>
        <dbReference type="EMBL" id="BBO81592.1"/>
    </source>
</evidence>